<keyword evidence="6" id="KW-1185">Reference proteome</keyword>
<organism evidence="5 6">
    <name type="scientific">Jimgerdemannia flammicorona</name>
    <dbReference type="NCBI Taxonomy" id="994334"/>
    <lineage>
        <taxon>Eukaryota</taxon>
        <taxon>Fungi</taxon>
        <taxon>Fungi incertae sedis</taxon>
        <taxon>Mucoromycota</taxon>
        <taxon>Mucoromycotina</taxon>
        <taxon>Endogonomycetes</taxon>
        <taxon>Endogonales</taxon>
        <taxon>Endogonaceae</taxon>
        <taxon>Jimgerdemannia</taxon>
    </lineage>
</organism>
<dbReference type="GO" id="GO:0005634">
    <property type="term" value="C:nucleus"/>
    <property type="evidence" value="ECO:0007669"/>
    <property type="project" value="TreeGrafter"/>
</dbReference>
<accession>A0A433D268</accession>
<dbReference type="PRINTS" id="PR00105">
    <property type="entry name" value="C5METTRFRASE"/>
</dbReference>
<keyword evidence="3 4" id="KW-0949">S-adenosyl-L-methionine</keyword>
<dbReference type="Proteomes" id="UP000268093">
    <property type="component" value="Unassembled WGS sequence"/>
</dbReference>
<comment type="similarity">
    <text evidence="4">Belongs to the class I-like SAM-binding methyltransferase superfamily. C5-methyltransferase family.</text>
</comment>
<dbReference type="PROSITE" id="PS51679">
    <property type="entry name" value="SAM_MT_C5"/>
    <property type="match status" value="1"/>
</dbReference>
<reference evidence="5 6" key="1">
    <citation type="journal article" date="2018" name="New Phytol.">
        <title>Phylogenomics of Endogonaceae and evolution of mycorrhizas within Mucoromycota.</title>
        <authorList>
            <person name="Chang Y."/>
            <person name="Desiro A."/>
            <person name="Na H."/>
            <person name="Sandor L."/>
            <person name="Lipzen A."/>
            <person name="Clum A."/>
            <person name="Barry K."/>
            <person name="Grigoriev I.V."/>
            <person name="Martin F.M."/>
            <person name="Stajich J.E."/>
            <person name="Smith M.E."/>
            <person name="Bonito G."/>
            <person name="Spatafora J.W."/>
        </authorList>
    </citation>
    <scope>NUCLEOTIDE SEQUENCE [LARGE SCALE GENOMIC DNA]</scope>
    <source>
        <strain evidence="5 6">GMNB39</strain>
    </source>
</reference>
<dbReference type="PANTHER" id="PTHR46098:SF1">
    <property type="entry name" value="TRNA (CYTOSINE(38)-C(5))-METHYLTRANSFERASE"/>
    <property type="match status" value="1"/>
</dbReference>
<name>A0A433D268_9FUNG</name>
<evidence type="ECO:0000313" key="6">
    <source>
        <dbReference type="Proteomes" id="UP000268093"/>
    </source>
</evidence>
<keyword evidence="2 4" id="KW-0808">Transferase</keyword>
<proteinExistence type="inferred from homology"/>
<dbReference type="AlphaFoldDB" id="A0A433D268"/>
<dbReference type="Gene3D" id="3.40.50.150">
    <property type="entry name" value="Vaccinia Virus protein VP39"/>
    <property type="match status" value="1"/>
</dbReference>
<evidence type="ECO:0000256" key="1">
    <source>
        <dbReference type="ARBA" id="ARBA00022603"/>
    </source>
</evidence>
<dbReference type="PANTHER" id="PTHR46098">
    <property type="entry name" value="TRNA (CYTOSINE(38)-C(5))-METHYLTRANSFERASE"/>
    <property type="match status" value="1"/>
</dbReference>
<dbReference type="OrthoDB" id="414133at2759"/>
<dbReference type="GO" id="GO:0032259">
    <property type="term" value="P:methylation"/>
    <property type="evidence" value="ECO:0007669"/>
    <property type="project" value="UniProtKB-KW"/>
</dbReference>
<evidence type="ECO:0000313" key="5">
    <source>
        <dbReference type="EMBL" id="RUP44925.1"/>
    </source>
</evidence>
<keyword evidence="1 4" id="KW-0489">Methyltransferase</keyword>
<protein>
    <recommendedName>
        <fullName evidence="7">S-adenosyl-L-methionine-dependent methyltransferase</fullName>
    </recommendedName>
</protein>
<evidence type="ECO:0000256" key="2">
    <source>
        <dbReference type="ARBA" id="ARBA00022679"/>
    </source>
</evidence>
<evidence type="ECO:0000256" key="3">
    <source>
        <dbReference type="ARBA" id="ARBA00022691"/>
    </source>
</evidence>
<dbReference type="InterPro" id="IPR029063">
    <property type="entry name" value="SAM-dependent_MTases_sf"/>
</dbReference>
<dbReference type="InterPro" id="IPR050750">
    <property type="entry name" value="C5-MTase"/>
</dbReference>
<evidence type="ECO:0000256" key="4">
    <source>
        <dbReference type="PROSITE-ProRule" id="PRU01016"/>
    </source>
</evidence>
<dbReference type="InterPro" id="IPR001525">
    <property type="entry name" value="C5_MeTfrase"/>
</dbReference>
<dbReference type="EMBL" id="RBNI01008136">
    <property type="protein sequence ID" value="RUP44925.1"/>
    <property type="molecule type" value="Genomic_DNA"/>
</dbReference>
<dbReference type="Pfam" id="PF00145">
    <property type="entry name" value="DNA_methylase"/>
    <property type="match status" value="1"/>
</dbReference>
<comment type="caution">
    <text evidence="5">The sequence shown here is derived from an EMBL/GenBank/DDBJ whole genome shotgun (WGS) entry which is preliminary data.</text>
</comment>
<evidence type="ECO:0008006" key="7">
    <source>
        <dbReference type="Google" id="ProtNLM"/>
    </source>
</evidence>
<sequence>MPTQKILEFYSGIGGMHYAARLANWDAHVLKAFDINTTANEIYTHNFGKGVVAQRNIEALSLSFYDKLRADIWTMSPPCQPYTRTGLKNGSKDTRAKSFLYLMDMLPKMEHPPSYILVENVKGFEDSDTRNLLVEALTTSDYTFQEFLLTPLQLGIPNSRLRYYLLVRLYLPFFVIQSAYILPHRQTQPYYHHF</sequence>
<dbReference type="GO" id="GO:0008168">
    <property type="term" value="F:methyltransferase activity"/>
    <property type="evidence" value="ECO:0007669"/>
    <property type="project" value="UniProtKB-KW"/>
</dbReference>
<gene>
    <name evidence="5" type="ORF">BC936DRAFT_148858</name>
</gene>
<dbReference type="SUPFAM" id="SSF53335">
    <property type="entry name" value="S-adenosyl-L-methionine-dependent methyltransferases"/>
    <property type="match status" value="1"/>
</dbReference>
<feature type="active site" evidence="4">
    <location>
        <position position="79"/>
    </location>
</feature>